<dbReference type="AlphaFoldDB" id="A0A2N5VED1"/>
<protein>
    <submittedName>
        <fullName evidence="1">Uncharacterized protein</fullName>
    </submittedName>
</protein>
<dbReference type="Proteomes" id="UP000235392">
    <property type="component" value="Unassembled WGS sequence"/>
</dbReference>
<proteinExistence type="predicted"/>
<accession>A0A2N5VED1</accession>
<organism evidence="1 2">
    <name type="scientific">Puccinia coronata f. sp. avenae</name>
    <dbReference type="NCBI Taxonomy" id="200324"/>
    <lineage>
        <taxon>Eukaryota</taxon>
        <taxon>Fungi</taxon>
        <taxon>Dikarya</taxon>
        <taxon>Basidiomycota</taxon>
        <taxon>Pucciniomycotina</taxon>
        <taxon>Pucciniomycetes</taxon>
        <taxon>Pucciniales</taxon>
        <taxon>Pucciniaceae</taxon>
        <taxon>Puccinia</taxon>
    </lineage>
</organism>
<evidence type="ECO:0000313" key="2">
    <source>
        <dbReference type="Proteomes" id="UP000235392"/>
    </source>
</evidence>
<dbReference type="EMBL" id="PGCI01000024">
    <property type="protein sequence ID" value="PLW48354.1"/>
    <property type="molecule type" value="Genomic_DNA"/>
</dbReference>
<comment type="caution">
    <text evidence="1">The sequence shown here is derived from an EMBL/GenBank/DDBJ whole genome shotgun (WGS) entry which is preliminary data.</text>
</comment>
<name>A0A2N5VED1_9BASI</name>
<evidence type="ECO:0000313" key="1">
    <source>
        <dbReference type="EMBL" id="PLW48354.1"/>
    </source>
</evidence>
<gene>
    <name evidence="1" type="ORF">PCASD_02930</name>
</gene>
<sequence length="138" mass="15162">MDGGQAKDYPQGAESSSGGKGGLIVDSFYLSESTHAETGLVFQQFPIGIKLLFENPSGVKGFCLGVEWGYHPDFVASNVVQFDFNCHQPVFFVDTTKDVTIGMRVFQRAGLANNEIGNVGYLVDLIKKLIRREHEVSE</sequence>
<reference evidence="1 2" key="1">
    <citation type="submission" date="2017-11" db="EMBL/GenBank/DDBJ databases">
        <title>De novo assembly and phasing of dikaryotic genomes from two isolates of Puccinia coronata f. sp. avenae, the causal agent of oat crown rust.</title>
        <authorList>
            <person name="Miller M.E."/>
            <person name="Zhang Y."/>
            <person name="Omidvar V."/>
            <person name="Sperschneider J."/>
            <person name="Schwessinger B."/>
            <person name="Raley C."/>
            <person name="Palmer J.M."/>
            <person name="Garnica D."/>
            <person name="Upadhyaya N."/>
            <person name="Rathjen J."/>
            <person name="Taylor J.M."/>
            <person name="Park R.F."/>
            <person name="Dodds P.N."/>
            <person name="Hirsch C.D."/>
            <person name="Kianian S.F."/>
            <person name="Figueroa M."/>
        </authorList>
    </citation>
    <scope>NUCLEOTIDE SEQUENCE [LARGE SCALE GENOMIC DNA]</scope>
    <source>
        <strain evidence="1">12SD80</strain>
    </source>
</reference>